<dbReference type="Gene3D" id="3.40.190.290">
    <property type="match status" value="1"/>
</dbReference>
<feature type="domain" description="HTH lysR-type" evidence="5">
    <location>
        <begin position="5"/>
        <end position="59"/>
    </location>
</feature>
<dbReference type="InterPro" id="IPR050950">
    <property type="entry name" value="HTH-type_LysR_regulators"/>
</dbReference>
<dbReference type="InterPro" id="IPR036390">
    <property type="entry name" value="WH_DNA-bd_sf"/>
</dbReference>
<proteinExistence type="inferred from homology"/>
<protein>
    <submittedName>
        <fullName evidence="6">LysR family transcriptional regulator</fullName>
    </submittedName>
</protein>
<dbReference type="GO" id="GO:0003700">
    <property type="term" value="F:DNA-binding transcription factor activity"/>
    <property type="evidence" value="ECO:0007669"/>
    <property type="project" value="InterPro"/>
</dbReference>
<keyword evidence="2" id="KW-0805">Transcription regulation</keyword>
<name>A0AAW9RK27_9GAMM</name>
<keyword evidence="7" id="KW-1185">Reference proteome</keyword>
<dbReference type="Gene3D" id="1.10.10.10">
    <property type="entry name" value="Winged helix-like DNA-binding domain superfamily/Winged helix DNA-binding domain"/>
    <property type="match status" value="1"/>
</dbReference>
<comment type="similarity">
    <text evidence="1">Belongs to the LysR transcriptional regulatory family.</text>
</comment>
<dbReference type="InterPro" id="IPR000847">
    <property type="entry name" value="LysR_HTH_N"/>
</dbReference>
<evidence type="ECO:0000256" key="1">
    <source>
        <dbReference type="ARBA" id="ARBA00009437"/>
    </source>
</evidence>
<sequence>MSRRNQLRYLYESSRLGTMRAASEKLEVEPSTISRQIARLEDTLGIELIERSRRKIQLTEAGRLSVDYFREIRTAEETYLSNIEDLKSVKSGQVVVSLGDAMINESFQAMLDHFLDENPNLKVTFRVGGASQIISSVLEDESHFGAIFHVTTEPRISIRLSLPQPLQAIVSPAHSFAQRKSVTLDDLSQEPLALPPESFQLRRIVQQAEREQEVFLDCALESESFALLAWFARSGHGVTILNDALLENELRSGKLIAVPIESSVLGSSRISLISRAGRKLPLVAQRLLIHMERYFKQSFDLD</sequence>
<dbReference type="PANTHER" id="PTHR30419:SF8">
    <property type="entry name" value="NITROGEN ASSIMILATION TRANSCRIPTIONAL ACTIVATOR-RELATED"/>
    <property type="match status" value="1"/>
</dbReference>
<dbReference type="GO" id="GO:0005829">
    <property type="term" value="C:cytosol"/>
    <property type="evidence" value="ECO:0007669"/>
    <property type="project" value="TreeGrafter"/>
</dbReference>
<accession>A0AAW9RK27</accession>
<keyword evidence="3" id="KW-0238">DNA-binding</keyword>
<dbReference type="GO" id="GO:0003677">
    <property type="term" value="F:DNA binding"/>
    <property type="evidence" value="ECO:0007669"/>
    <property type="project" value="UniProtKB-KW"/>
</dbReference>
<dbReference type="InterPro" id="IPR036388">
    <property type="entry name" value="WH-like_DNA-bd_sf"/>
</dbReference>
<keyword evidence="4" id="KW-0804">Transcription</keyword>
<dbReference type="SUPFAM" id="SSF46785">
    <property type="entry name" value="Winged helix' DNA-binding domain"/>
    <property type="match status" value="1"/>
</dbReference>
<dbReference type="PANTHER" id="PTHR30419">
    <property type="entry name" value="HTH-TYPE TRANSCRIPTIONAL REGULATOR YBHD"/>
    <property type="match status" value="1"/>
</dbReference>
<dbReference type="PROSITE" id="PS50931">
    <property type="entry name" value="HTH_LYSR"/>
    <property type="match status" value="1"/>
</dbReference>
<dbReference type="Pfam" id="PF03466">
    <property type="entry name" value="LysR_substrate"/>
    <property type="match status" value="1"/>
</dbReference>
<evidence type="ECO:0000313" key="6">
    <source>
        <dbReference type="EMBL" id="MEJ8569248.1"/>
    </source>
</evidence>
<evidence type="ECO:0000256" key="2">
    <source>
        <dbReference type="ARBA" id="ARBA00023015"/>
    </source>
</evidence>
<organism evidence="6 7">
    <name type="scientific">Elongatibacter sediminis</name>
    <dbReference type="NCBI Taxonomy" id="3119006"/>
    <lineage>
        <taxon>Bacteria</taxon>
        <taxon>Pseudomonadati</taxon>
        <taxon>Pseudomonadota</taxon>
        <taxon>Gammaproteobacteria</taxon>
        <taxon>Chromatiales</taxon>
        <taxon>Wenzhouxiangellaceae</taxon>
        <taxon>Elongatibacter</taxon>
    </lineage>
</organism>
<dbReference type="SUPFAM" id="SSF53850">
    <property type="entry name" value="Periplasmic binding protein-like II"/>
    <property type="match status" value="1"/>
</dbReference>
<evidence type="ECO:0000256" key="3">
    <source>
        <dbReference type="ARBA" id="ARBA00023125"/>
    </source>
</evidence>
<dbReference type="Pfam" id="PF00126">
    <property type="entry name" value="HTH_1"/>
    <property type="match status" value="1"/>
</dbReference>
<reference evidence="6 7" key="1">
    <citation type="submission" date="2024-02" db="EMBL/GenBank/DDBJ databases">
        <title>A novel Wenzhouxiangellaceae bacterium, isolated from coastal sediments.</title>
        <authorList>
            <person name="Du Z.-J."/>
            <person name="Ye Y.-Q."/>
            <person name="Zhang X.-Y."/>
        </authorList>
    </citation>
    <scope>NUCLEOTIDE SEQUENCE [LARGE SCALE GENOMIC DNA]</scope>
    <source>
        <strain evidence="6 7">CH-27</strain>
    </source>
</reference>
<dbReference type="EMBL" id="JAZHOG010000012">
    <property type="protein sequence ID" value="MEJ8569248.1"/>
    <property type="molecule type" value="Genomic_DNA"/>
</dbReference>
<evidence type="ECO:0000259" key="5">
    <source>
        <dbReference type="PROSITE" id="PS50931"/>
    </source>
</evidence>
<evidence type="ECO:0000313" key="7">
    <source>
        <dbReference type="Proteomes" id="UP001359886"/>
    </source>
</evidence>
<dbReference type="AlphaFoldDB" id="A0AAW9RK27"/>
<evidence type="ECO:0000256" key="4">
    <source>
        <dbReference type="ARBA" id="ARBA00023163"/>
    </source>
</evidence>
<comment type="caution">
    <text evidence="6">The sequence shown here is derived from an EMBL/GenBank/DDBJ whole genome shotgun (WGS) entry which is preliminary data.</text>
</comment>
<dbReference type="InterPro" id="IPR005119">
    <property type="entry name" value="LysR_subst-bd"/>
</dbReference>
<dbReference type="Proteomes" id="UP001359886">
    <property type="component" value="Unassembled WGS sequence"/>
</dbReference>
<gene>
    <name evidence="6" type="ORF">V3330_16575</name>
</gene>